<dbReference type="SUPFAM" id="SSF46785">
    <property type="entry name" value="Winged helix' DNA-binding domain"/>
    <property type="match status" value="1"/>
</dbReference>
<feature type="domain" description="HTH gntR-type" evidence="4">
    <location>
        <begin position="13"/>
        <end position="80"/>
    </location>
</feature>
<gene>
    <name evidence="5" type="ORF">FFV09_22735</name>
</gene>
<dbReference type="InterPro" id="IPR011711">
    <property type="entry name" value="GntR_C"/>
</dbReference>
<evidence type="ECO:0000313" key="6">
    <source>
        <dbReference type="Proteomes" id="UP000316968"/>
    </source>
</evidence>
<dbReference type="PANTHER" id="PTHR43537:SF24">
    <property type="entry name" value="GLUCONATE OPERON TRANSCRIPTIONAL REPRESSOR"/>
    <property type="match status" value="1"/>
</dbReference>
<keyword evidence="2" id="KW-0238">DNA-binding</keyword>
<dbReference type="InterPro" id="IPR036388">
    <property type="entry name" value="WH-like_DNA-bd_sf"/>
</dbReference>
<dbReference type="SMART" id="SM00895">
    <property type="entry name" value="FCD"/>
    <property type="match status" value="1"/>
</dbReference>
<protein>
    <submittedName>
        <fullName evidence="5">GntR family transcriptional regulator</fullName>
    </submittedName>
</protein>
<dbReference type="GO" id="GO:0003677">
    <property type="term" value="F:DNA binding"/>
    <property type="evidence" value="ECO:0007669"/>
    <property type="project" value="UniProtKB-KW"/>
</dbReference>
<dbReference type="AlphaFoldDB" id="A0A4Y6V3F6"/>
<dbReference type="InterPro" id="IPR000524">
    <property type="entry name" value="Tscrpt_reg_HTH_GntR"/>
</dbReference>
<accession>A0A4Y6V3F6</accession>
<sequence length="221" mass="25141">MPIPKNFVSPVRMSAKERAFSQIQRWIIDGTLQPGEKIIDAELAESLAVSRTPIREAFQLLEAQGLVSMHPGKETKVTEIERGDILNMYSTMAALQSLAAETTAAVITPEQIKRLRAINLDFADCIRGDDAYLAMEVDEQFHNLIVELSRNPYVSSFSASLQIHIRRFKYVFLKQPIAETQTSVDEHAAIIEAFEQRDGKRAQEIMKRNFIRPMQELHELL</sequence>
<evidence type="ECO:0000256" key="2">
    <source>
        <dbReference type="ARBA" id="ARBA00023125"/>
    </source>
</evidence>
<organism evidence="5 6">
    <name type="scientific">Saccharibacillus brassicae</name>
    <dbReference type="NCBI Taxonomy" id="2583377"/>
    <lineage>
        <taxon>Bacteria</taxon>
        <taxon>Bacillati</taxon>
        <taxon>Bacillota</taxon>
        <taxon>Bacilli</taxon>
        <taxon>Bacillales</taxon>
        <taxon>Paenibacillaceae</taxon>
        <taxon>Saccharibacillus</taxon>
    </lineage>
</organism>
<dbReference type="PANTHER" id="PTHR43537">
    <property type="entry name" value="TRANSCRIPTIONAL REGULATOR, GNTR FAMILY"/>
    <property type="match status" value="1"/>
</dbReference>
<evidence type="ECO:0000256" key="1">
    <source>
        <dbReference type="ARBA" id="ARBA00023015"/>
    </source>
</evidence>
<dbReference type="CDD" id="cd07377">
    <property type="entry name" value="WHTH_GntR"/>
    <property type="match status" value="1"/>
</dbReference>
<evidence type="ECO:0000313" key="5">
    <source>
        <dbReference type="EMBL" id="QDH23904.1"/>
    </source>
</evidence>
<dbReference type="Pfam" id="PF00392">
    <property type="entry name" value="GntR"/>
    <property type="match status" value="1"/>
</dbReference>
<dbReference type="SUPFAM" id="SSF48008">
    <property type="entry name" value="GntR ligand-binding domain-like"/>
    <property type="match status" value="1"/>
</dbReference>
<dbReference type="PROSITE" id="PS50949">
    <property type="entry name" value="HTH_GNTR"/>
    <property type="match status" value="1"/>
</dbReference>
<dbReference type="InterPro" id="IPR008920">
    <property type="entry name" value="TF_FadR/GntR_C"/>
</dbReference>
<dbReference type="PRINTS" id="PR00035">
    <property type="entry name" value="HTHGNTR"/>
</dbReference>
<dbReference type="GO" id="GO:0003700">
    <property type="term" value="F:DNA-binding transcription factor activity"/>
    <property type="evidence" value="ECO:0007669"/>
    <property type="project" value="InterPro"/>
</dbReference>
<dbReference type="Proteomes" id="UP000316968">
    <property type="component" value="Chromosome"/>
</dbReference>
<evidence type="ECO:0000256" key="3">
    <source>
        <dbReference type="ARBA" id="ARBA00023163"/>
    </source>
</evidence>
<dbReference type="SMART" id="SM00345">
    <property type="entry name" value="HTH_GNTR"/>
    <property type="match status" value="1"/>
</dbReference>
<keyword evidence="1" id="KW-0805">Transcription regulation</keyword>
<dbReference type="EMBL" id="CP041217">
    <property type="protein sequence ID" value="QDH23904.1"/>
    <property type="molecule type" value="Genomic_DNA"/>
</dbReference>
<keyword evidence="3" id="KW-0804">Transcription</keyword>
<dbReference type="Pfam" id="PF07729">
    <property type="entry name" value="FCD"/>
    <property type="match status" value="1"/>
</dbReference>
<dbReference type="Gene3D" id="1.10.10.10">
    <property type="entry name" value="Winged helix-like DNA-binding domain superfamily/Winged helix DNA-binding domain"/>
    <property type="match status" value="1"/>
</dbReference>
<keyword evidence="6" id="KW-1185">Reference proteome</keyword>
<dbReference type="RefSeq" id="WP_141450596.1">
    <property type="nucleotide sequence ID" value="NZ_CP041217.1"/>
</dbReference>
<dbReference type="InterPro" id="IPR036390">
    <property type="entry name" value="WH_DNA-bd_sf"/>
</dbReference>
<dbReference type="OrthoDB" id="9781630at2"/>
<dbReference type="KEGG" id="saca:FFV09_22735"/>
<dbReference type="Gene3D" id="1.20.120.530">
    <property type="entry name" value="GntR ligand-binding domain-like"/>
    <property type="match status" value="1"/>
</dbReference>
<evidence type="ECO:0000259" key="4">
    <source>
        <dbReference type="PROSITE" id="PS50949"/>
    </source>
</evidence>
<name>A0A4Y6V3F6_SACBS</name>
<proteinExistence type="predicted"/>
<reference evidence="5 6" key="1">
    <citation type="submission" date="2019-06" db="EMBL/GenBank/DDBJ databases">
        <title>Saccharibacillus brassicae sp. nov., an endophytic bacterium isolated from Chinese cabbage seeds (Brassica pekinensis).</title>
        <authorList>
            <person name="Jiang L."/>
            <person name="Lee J."/>
            <person name="Kim S.W."/>
        </authorList>
    </citation>
    <scope>NUCLEOTIDE SEQUENCE [LARGE SCALE GENOMIC DNA]</scope>
    <source>
        <strain evidence="6">KCTC 43072 / ATSA2</strain>
    </source>
</reference>